<feature type="compositionally biased region" description="Basic and acidic residues" evidence="7">
    <location>
        <begin position="653"/>
        <end position="663"/>
    </location>
</feature>
<dbReference type="InterPro" id="IPR012094">
    <property type="entry name" value="tRNA_Ile_lys_synt"/>
</dbReference>
<dbReference type="HAMAP" id="MF_01161">
    <property type="entry name" value="tRNA_Ile_lys_synt"/>
    <property type="match status" value="1"/>
</dbReference>
<dbReference type="OrthoDB" id="434144at2759"/>
<dbReference type="HOGENOM" id="CLU_015599_0_0_1"/>
<evidence type="ECO:0000256" key="4">
    <source>
        <dbReference type="ARBA" id="ARBA00022741"/>
    </source>
</evidence>
<dbReference type="GO" id="GO:0032267">
    <property type="term" value="F:tRNA(Ile)-lysidine synthase activity"/>
    <property type="evidence" value="ECO:0007669"/>
    <property type="project" value="UniProtKB-EC"/>
</dbReference>
<dbReference type="AlphaFoldDB" id="A0A010RSN7"/>
<dbReference type="PANTHER" id="PTHR43033:SF1">
    <property type="entry name" value="TRNA(ILE)-LYSIDINE SYNTHASE-RELATED"/>
    <property type="match status" value="1"/>
</dbReference>
<feature type="compositionally biased region" description="Gly residues" evidence="7">
    <location>
        <begin position="774"/>
        <end position="785"/>
    </location>
</feature>
<feature type="domain" description="tRNA(Ile)-lysidine/2-thiocytidine synthase N-terminal" evidence="8">
    <location>
        <begin position="317"/>
        <end position="367"/>
    </location>
</feature>
<keyword evidence="10" id="KW-1185">Reference proteome</keyword>
<keyword evidence="3" id="KW-0819">tRNA processing</keyword>
<dbReference type="CDD" id="cd01992">
    <property type="entry name" value="TilS_N"/>
    <property type="match status" value="1"/>
</dbReference>
<evidence type="ECO:0000256" key="5">
    <source>
        <dbReference type="ARBA" id="ARBA00022840"/>
    </source>
</evidence>
<feature type="region of interest" description="Disordered" evidence="7">
    <location>
        <begin position="642"/>
        <end position="693"/>
    </location>
</feature>
<dbReference type="SUPFAM" id="SSF52402">
    <property type="entry name" value="Adenine nucleotide alpha hydrolases-like"/>
    <property type="match status" value="1"/>
</dbReference>
<dbReference type="PANTHER" id="PTHR43033">
    <property type="entry name" value="TRNA(ILE)-LYSIDINE SYNTHASE-RELATED"/>
    <property type="match status" value="1"/>
</dbReference>
<evidence type="ECO:0000259" key="8">
    <source>
        <dbReference type="Pfam" id="PF01171"/>
    </source>
</evidence>
<comment type="caution">
    <text evidence="9">The sequence shown here is derived from an EMBL/GenBank/DDBJ whole genome shotgun (WGS) entry which is preliminary data.</text>
</comment>
<gene>
    <name evidence="9" type="ORF">CFIO01_00688</name>
</gene>
<reference evidence="9 10" key="1">
    <citation type="submission" date="2014-02" db="EMBL/GenBank/DDBJ databases">
        <title>The genome sequence of Colletotrichum fioriniae PJ7.</title>
        <authorList>
            <person name="Baroncelli R."/>
            <person name="Thon M.R."/>
        </authorList>
    </citation>
    <scope>NUCLEOTIDE SEQUENCE [LARGE SCALE GENOMIC DNA]</scope>
    <source>
        <strain evidence="9 10">PJ7</strain>
    </source>
</reference>
<name>A0A010RSN7_9PEZI</name>
<dbReference type="GO" id="GO:0008033">
    <property type="term" value="P:tRNA processing"/>
    <property type="evidence" value="ECO:0007669"/>
    <property type="project" value="UniProtKB-KW"/>
</dbReference>
<dbReference type="Proteomes" id="UP000020467">
    <property type="component" value="Unassembled WGS sequence"/>
</dbReference>
<keyword evidence="4" id="KW-0547">Nucleotide-binding</keyword>
<dbReference type="Gene3D" id="3.40.50.620">
    <property type="entry name" value="HUPs"/>
    <property type="match status" value="1"/>
</dbReference>
<evidence type="ECO:0000256" key="6">
    <source>
        <dbReference type="ARBA" id="ARBA00048539"/>
    </source>
</evidence>
<sequence length="871" mass="96814">MAFTNPPIATAAATATAAAAAAAHHLILHPVPKPITFLEFFDALRAATPPRFPHARTAQPRRIGLAVSGGVDSMALAYLFNQLREINPLMRVVDNPLAKISAYVIDHGLREGSREEALAVVKELRNFKHIRPQWDTVNWKAEGVTGDPNLLPNVESLARRVRYRRLGTLCLAMHVESIFLAHHQDDQYETVLMRLLAGHGSRGLRGMLKAGNIPECYDMHGVYESGHVDDQMMRMPQISFRPPKRDWRHMRRQLVSELDLDLYGAELRAGLQTGWHEGPYVGGEDDNSASDWLFSAASSASAKARVAAAARNMTRIRTEDAGVMIYRPLLEFSKDRLIATCEANNVRWFEDATNKDVTLTTRNAVRHMVRNHRLPAALRKENVLRMSARCGAKLRGLEQEAERWIKRQVVAEFEPNVGTLVVRLPELGVFGSGPGRGRERGRKSANDGVRRELRLAHRRAVAGFVVKRLVAFVSPDRNPPQHTSLQNIVAKLFPTLVEGSPSSSIPTAPPKAFNQASILFLPLAPSKWYLVREPYPTLHPLPQTTFTTTSNISDKHRHPTFPPTQWESPEDAEYMSRERLAALDRLPLPQPRFRETRRWYAWRRFKLWDGRFWIRVRGRVKAYFRIAPFAPIHGKAFREGLGGGGGEAAAADSVKEGEKQERKEEEEEEEEGEIHAAPGIGITGGRGSNTGTAVSAADRRAEFEGILKRFAPGKVRYTLPALYAVNRDEKTGEEVLRMLALPTLGVGLPGLERWVQYEVRYRKVDMGLFERETMGGGSRAGGGGGRMRKGRCGGGSSSGSGSGSGSSDRSQSSSGAVVGGAVLRRHVLADSTAEERVWKRISGIRRKKRMMTAAVVRKKQIEEKETRASSA</sequence>
<dbReference type="Pfam" id="PF01171">
    <property type="entry name" value="ATP_bind_3"/>
    <property type="match status" value="2"/>
</dbReference>
<keyword evidence="5" id="KW-0067">ATP-binding</keyword>
<feature type="region of interest" description="Disordered" evidence="7">
    <location>
        <begin position="548"/>
        <end position="569"/>
    </location>
</feature>
<dbReference type="InterPro" id="IPR011063">
    <property type="entry name" value="TilS/TtcA_N"/>
</dbReference>
<organism evidence="9 10">
    <name type="scientific">Colletotrichum fioriniae PJ7</name>
    <dbReference type="NCBI Taxonomy" id="1445577"/>
    <lineage>
        <taxon>Eukaryota</taxon>
        <taxon>Fungi</taxon>
        <taxon>Dikarya</taxon>
        <taxon>Ascomycota</taxon>
        <taxon>Pezizomycotina</taxon>
        <taxon>Sordariomycetes</taxon>
        <taxon>Hypocreomycetidae</taxon>
        <taxon>Glomerellales</taxon>
        <taxon>Glomerellaceae</taxon>
        <taxon>Colletotrichum</taxon>
        <taxon>Colletotrichum acutatum species complex</taxon>
    </lineage>
</organism>
<feature type="region of interest" description="Disordered" evidence="7">
    <location>
        <begin position="772"/>
        <end position="817"/>
    </location>
</feature>
<evidence type="ECO:0000313" key="9">
    <source>
        <dbReference type="EMBL" id="EXF83546.1"/>
    </source>
</evidence>
<feature type="compositionally biased region" description="Gly residues" evidence="7">
    <location>
        <begin position="792"/>
        <end position="804"/>
    </location>
</feature>
<evidence type="ECO:0000256" key="7">
    <source>
        <dbReference type="SAM" id="MobiDB-lite"/>
    </source>
</evidence>
<evidence type="ECO:0000256" key="1">
    <source>
        <dbReference type="ARBA" id="ARBA00013267"/>
    </source>
</evidence>
<dbReference type="GO" id="GO:0005524">
    <property type="term" value="F:ATP binding"/>
    <property type="evidence" value="ECO:0007669"/>
    <property type="project" value="UniProtKB-KW"/>
</dbReference>
<dbReference type="EMBL" id="JARH01000224">
    <property type="protein sequence ID" value="EXF83546.1"/>
    <property type="molecule type" value="Genomic_DNA"/>
</dbReference>
<proteinExistence type="inferred from homology"/>
<dbReference type="InterPro" id="IPR012795">
    <property type="entry name" value="tRNA_Ile_lys_synt_N"/>
</dbReference>
<comment type="catalytic activity">
    <reaction evidence="6">
        <text>cytidine(34) in tRNA(Ile2) + L-lysine + ATP = lysidine(34) in tRNA(Ile2) + AMP + diphosphate + H(+)</text>
        <dbReference type="Rhea" id="RHEA:43744"/>
        <dbReference type="Rhea" id="RHEA-COMP:10625"/>
        <dbReference type="Rhea" id="RHEA-COMP:10670"/>
        <dbReference type="ChEBI" id="CHEBI:15378"/>
        <dbReference type="ChEBI" id="CHEBI:30616"/>
        <dbReference type="ChEBI" id="CHEBI:32551"/>
        <dbReference type="ChEBI" id="CHEBI:33019"/>
        <dbReference type="ChEBI" id="CHEBI:82748"/>
        <dbReference type="ChEBI" id="CHEBI:83665"/>
        <dbReference type="ChEBI" id="CHEBI:456215"/>
        <dbReference type="EC" id="6.3.4.19"/>
    </reaction>
</comment>
<dbReference type="InterPro" id="IPR014729">
    <property type="entry name" value="Rossmann-like_a/b/a_fold"/>
</dbReference>
<evidence type="ECO:0000256" key="3">
    <source>
        <dbReference type="ARBA" id="ARBA00022694"/>
    </source>
</evidence>
<dbReference type="STRING" id="1445577.A0A010RSN7"/>
<feature type="domain" description="tRNA(Ile)-lysidine/2-thiocytidine synthase N-terminal" evidence="8">
    <location>
        <begin position="63"/>
        <end position="211"/>
    </location>
</feature>
<dbReference type="KEGG" id="cfj:CFIO01_00688"/>
<evidence type="ECO:0000313" key="10">
    <source>
        <dbReference type="Proteomes" id="UP000020467"/>
    </source>
</evidence>
<dbReference type="EC" id="6.3.4.19" evidence="1"/>
<protein>
    <recommendedName>
        <fullName evidence="1">tRNA(Ile)-lysidine synthetase</fullName>
        <ecNumber evidence="1">6.3.4.19</ecNumber>
    </recommendedName>
</protein>
<accession>A0A010RSN7</accession>
<feature type="compositionally biased region" description="Low complexity" evidence="7">
    <location>
        <begin position="805"/>
        <end position="817"/>
    </location>
</feature>
<dbReference type="eggNOG" id="ENOG502QQNE">
    <property type="taxonomic scope" value="Eukaryota"/>
</dbReference>
<evidence type="ECO:0000256" key="2">
    <source>
        <dbReference type="ARBA" id="ARBA00022598"/>
    </source>
</evidence>
<keyword evidence="2" id="KW-0436">Ligase</keyword>